<accession>A0A2S9YKA2</accession>
<evidence type="ECO:0000313" key="3">
    <source>
        <dbReference type="EMBL" id="PRQ05529.1"/>
    </source>
</evidence>
<protein>
    <recommendedName>
        <fullName evidence="5">Lipoprotein</fullName>
    </recommendedName>
</protein>
<evidence type="ECO:0000256" key="2">
    <source>
        <dbReference type="SAM" id="SignalP"/>
    </source>
</evidence>
<dbReference type="PROSITE" id="PS51257">
    <property type="entry name" value="PROKAR_LIPOPROTEIN"/>
    <property type="match status" value="1"/>
</dbReference>
<dbReference type="AlphaFoldDB" id="A0A2S9YKA2"/>
<gene>
    <name evidence="3" type="ORF">ENSA7_45750</name>
</gene>
<evidence type="ECO:0000256" key="1">
    <source>
        <dbReference type="SAM" id="MobiDB-lite"/>
    </source>
</evidence>
<evidence type="ECO:0008006" key="5">
    <source>
        <dbReference type="Google" id="ProtNLM"/>
    </source>
</evidence>
<keyword evidence="2" id="KW-0732">Signal</keyword>
<sequence>MFRLASLPAVSLLGLLLMGCQVASSDPGPAKASVPDQPAQRPAPELSNLQPVNVSAYIPPQCYANTIDERGGVHNPCFVCHHDGWRPNFIGDGSVQTAYDLPDPALNNPWTNLRVDRRAELAAIDEPELLAYVRRSNYREGDQLLLAARLSELPPGWDQDDDGSWSGYVPDAWFEFDARGFDHGPDGALTGWRAYAFRPLPGAFFPTNGGSIGDALIRLPKAFRRDAAGVDSLAVYELNLAILEALITRADVAIEPSIERDLGVDLDGDGSLGIATIVHFQWAPLRGQTMRWVGEAGLAQERGELELAAGLFPVGTEFLHSVRYLDVAGPERRVVMAPRMKELRYARKRRWLSYSELDAAAAEDAKQRIDFPARVRDVFADLERGASTGIGWVMQGFIEDAGGELRPQTVEETMFCVGCHSGVGATDDGIYSFGRKLGPDAPARGWTHTATDNGHRVGDHTRADDLGEYATYLIENEAGDDFRANQELLARFFDEHGEPRMQAINALAEDVSPLLLPSPERALALDAAYRLVVREQSYALGRDSVLAPTMNLHMALAPAQPTGIEVPVHGPRDRRPRPVR</sequence>
<feature type="region of interest" description="Disordered" evidence="1">
    <location>
        <begin position="27"/>
        <end position="46"/>
    </location>
</feature>
<feature type="chain" id="PRO_5015560975" description="Lipoprotein" evidence="2">
    <location>
        <begin position="26"/>
        <end position="580"/>
    </location>
</feature>
<dbReference type="Proteomes" id="UP000238823">
    <property type="component" value="Unassembled WGS sequence"/>
</dbReference>
<feature type="signal peptide" evidence="2">
    <location>
        <begin position="1"/>
        <end position="25"/>
    </location>
</feature>
<proteinExistence type="predicted"/>
<evidence type="ECO:0000313" key="4">
    <source>
        <dbReference type="Proteomes" id="UP000238823"/>
    </source>
</evidence>
<comment type="caution">
    <text evidence="3">The sequence shown here is derived from an EMBL/GenBank/DDBJ whole genome shotgun (WGS) entry which is preliminary data.</text>
</comment>
<organism evidence="3 4">
    <name type="scientific">Enhygromyxa salina</name>
    <dbReference type="NCBI Taxonomy" id="215803"/>
    <lineage>
        <taxon>Bacteria</taxon>
        <taxon>Pseudomonadati</taxon>
        <taxon>Myxococcota</taxon>
        <taxon>Polyangia</taxon>
        <taxon>Nannocystales</taxon>
        <taxon>Nannocystaceae</taxon>
        <taxon>Enhygromyxa</taxon>
    </lineage>
</organism>
<name>A0A2S9YKA2_9BACT</name>
<reference evidence="3 4" key="1">
    <citation type="submission" date="2018-03" db="EMBL/GenBank/DDBJ databases">
        <title>Draft Genome Sequences of the Obligatory Marine Myxobacteria Enhygromyxa salina SWB007.</title>
        <authorList>
            <person name="Poehlein A."/>
            <person name="Moghaddam J.A."/>
            <person name="Harms H."/>
            <person name="Alanjari M."/>
            <person name="Koenig G.M."/>
            <person name="Daniel R."/>
            <person name="Schaeberle T.F."/>
        </authorList>
    </citation>
    <scope>NUCLEOTIDE SEQUENCE [LARGE SCALE GENOMIC DNA]</scope>
    <source>
        <strain evidence="3 4">SWB007</strain>
    </source>
</reference>
<dbReference type="EMBL" id="PVNL01000093">
    <property type="protein sequence ID" value="PRQ05529.1"/>
    <property type="molecule type" value="Genomic_DNA"/>
</dbReference>